<sequence length="158" mass="17630">MDQHASTQCHSGIRSRSTALARQVTQKGRQTDKTDKTDKTDTPIPNLSFCPGRPDGRADGQETEAEPWINPNKCSIHSQFLSDPERAHLPGVCVGAWVRGCVGAWVRVCALSVMVTPEWQVTQQELCSEVLSLLSFLTPQIKWLFDSISQREISYTML</sequence>
<dbReference type="EMBL" id="KZ824939">
    <property type="protein sequence ID" value="RAH73510.1"/>
    <property type="molecule type" value="Genomic_DNA"/>
</dbReference>
<accession>A0ACD1HJB0</accession>
<reference evidence="1" key="1">
    <citation type="submission" date="2018-02" db="EMBL/GenBank/DDBJ databases">
        <title>The genomes of Aspergillus section Nigri reveals drivers in fungal speciation.</title>
        <authorList>
            <consortium name="DOE Joint Genome Institute"/>
            <person name="Vesth T.C."/>
            <person name="Nybo J."/>
            <person name="Theobald S."/>
            <person name="Brandl J."/>
            <person name="Frisvad J.C."/>
            <person name="Nielsen K.F."/>
            <person name="Lyhne E.K."/>
            <person name="Kogle M.E."/>
            <person name="Kuo A."/>
            <person name="Riley R."/>
            <person name="Clum A."/>
            <person name="Nolan M."/>
            <person name="Lipzen A."/>
            <person name="Salamov A."/>
            <person name="Henrissat B."/>
            <person name="Wiebenga A."/>
            <person name="De vries R.P."/>
            <person name="Grigoriev I.V."/>
            <person name="Mortensen U.H."/>
            <person name="Andersen M.R."/>
            <person name="Baker S.E."/>
        </authorList>
    </citation>
    <scope>NUCLEOTIDE SEQUENCE</scope>
    <source>
        <strain evidence="1">CBS 121060</strain>
    </source>
</reference>
<proteinExistence type="predicted"/>
<name>A0ACD1HJB0_9EURO</name>
<keyword evidence="2" id="KW-1185">Reference proteome</keyword>
<evidence type="ECO:0000313" key="1">
    <source>
        <dbReference type="EMBL" id="RAH73510.1"/>
    </source>
</evidence>
<organism evidence="1 2">
    <name type="scientific">Aspergillus aculeatinus CBS 121060</name>
    <dbReference type="NCBI Taxonomy" id="1448322"/>
    <lineage>
        <taxon>Eukaryota</taxon>
        <taxon>Fungi</taxon>
        <taxon>Dikarya</taxon>
        <taxon>Ascomycota</taxon>
        <taxon>Pezizomycotina</taxon>
        <taxon>Eurotiomycetes</taxon>
        <taxon>Eurotiomycetidae</taxon>
        <taxon>Eurotiales</taxon>
        <taxon>Aspergillaceae</taxon>
        <taxon>Aspergillus</taxon>
        <taxon>Aspergillus subgen. Circumdati</taxon>
    </lineage>
</organism>
<evidence type="ECO:0000313" key="2">
    <source>
        <dbReference type="Proteomes" id="UP000249661"/>
    </source>
</evidence>
<dbReference type="Proteomes" id="UP000249661">
    <property type="component" value="Unassembled WGS sequence"/>
</dbReference>
<protein>
    <submittedName>
        <fullName evidence="1">Uncharacterized protein</fullName>
    </submittedName>
</protein>
<gene>
    <name evidence="1" type="ORF">BO66DRAFT_389109</name>
</gene>